<feature type="domain" description="LD-carboxypeptidase C-terminal" evidence="1">
    <location>
        <begin position="46"/>
        <end position="74"/>
    </location>
</feature>
<dbReference type="InterPro" id="IPR040921">
    <property type="entry name" value="Peptidase_S66C"/>
</dbReference>
<keyword evidence="3" id="KW-1185">Reference proteome</keyword>
<name>A0A919W072_9ACTN</name>
<dbReference type="Pfam" id="PF17676">
    <property type="entry name" value="Peptidase_S66C"/>
    <property type="match status" value="1"/>
</dbReference>
<dbReference type="Proteomes" id="UP000680865">
    <property type="component" value="Unassembled WGS sequence"/>
</dbReference>
<dbReference type="SUPFAM" id="SSF55681">
    <property type="entry name" value="Class II aaRS and biotin synthetases"/>
    <property type="match status" value="1"/>
</dbReference>
<gene>
    <name evidence="2" type="ORF">Aco04nite_44790</name>
</gene>
<evidence type="ECO:0000259" key="1">
    <source>
        <dbReference type="Pfam" id="PF17676"/>
    </source>
</evidence>
<dbReference type="SUPFAM" id="SSF141986">
    <property type="entry name" value="LD-carboxypeptidase A C-terminal domain-like"/>
    <property type="match status" value="1"/>
</dbReference>
<dbReference type="EMBL" id="BOQP01000023">
    <property type="protein sequence ID" value="GIM75328.1"/>
    <property type="molecule type" value="Genomic_DNA"/>
</dbReference>
<proteinExistence type="predicted"/>
<evidence type="ECO:0000313" key="2">
    <source>
        <dbReference type="EMBL" id="GIM75328.1"/>
    </source>
</evidence>
<comment type="caution">
    <text evidence="2">The sequence shown here is derived from an EMBL/GenBank/DDBJ whole genome shotgun (WGS) entry which is preliminary data.</text>
</comment>
<dbReference type="RefSeq" id="WP_212999181.1">
    <property type="nucleotide sequence ID" value="NZ_BAAATW010000002.1"/>
</dbReference>
<dbReference type="InterPro" id="IPR045864">
    <property type="entry name" value="aa-tRNA-synth_II/BPL/LPL"/>
</dbReference>
<dbReference type="Gene3D" id="3.50.30.60">
    <property type="entry name" value="LD-carboxypeptidase A C-terminal domain-like"/>
    <property type="match status" value="1"/>
</dbReference>
<organism evidence="2 3">
    <name type="scientific">Winogradskya consettensis</name>
    <dbReference type="NCBI Taxonomy" id="113560"/>
    <lineage>
        <taxon>Bacteria</taxon>
        <taxon>Bacillati</taxon>
        <taxon>Actinomycetota</taxon>
        <taxon>Actinomycetes</taxon>
        <taxon>Micromonosporales</taxon>
        <taxon>Micromonosporaceae</taxon>
        <taxon>Winogradskya</taxon>
    </lineage>
</organism>
<protein>
    <recommendedName>
        <fullName evidence="1">LD-carboxypeptidase C-terminal domain-containing protein</fullName>
    </recommendedName>
</protein>
<reference evidence="2" key="1">
    <citation type="submission" date="2021-03" db="EMBL/GenBank/DDBJ databases">
        <title>Whole genome shotgun sequence of Actinoplanes consettensis NBRC 14913.</title>
        <authorList>
            <person name="Komaki H."/>
            <person name="Tamura T."/>
        </authorList>
    </citation>
    <scope>NUCLEOTIDE SEQUENCE</scope>
    <source>
        <strain evidence="2">NBRC 14913</strain>
    </source>
</reference>
<evidence type="ECO:0000313" key="3">
    <source>
        <dbReference type="Proteomes" id="UP000680865"/>
    </source>
</evidence>
<sequence length="88" mass="9819">MAVDLFGQKTYVADSMQFMLEYACRFSDSGAWYLMPRFRGEDADETHLNVPVLMDLPFGHTEPSVTVPLGASGEVRTDPVTVTAFIDR</sequence>
<accession>A0A919W072</accession>
<dbReference type="AlphaFoldDB" id="A0A919W072"/>
<dbReference type="InterPro" id="IPR027461">
    <property type="entry name" value="Carboxypeptidase_A_C_sf"/>
</dbReference>